<feature type="region of interest" description="Disordered" evidence="2">
    <location>
        <begin position="21"/>
        <end position="51"/>
    </location>
</feature>
<name>A0A7W9W785_ARMRO</name>
<sequence length="273" mass="30119">MPKTPEYRSHSELKVLAAQLAAGRPAPTPSGEPTLPVPPPFGAEPGEPVDGTVVVSAALSRPLVLPSQTHEPRQEHRPASPSGVVSYQDALAAVFAQATEVLDDEEEMPAVAAPSAPTVATPEGVVAYLSSLPGHLSLESRYAAMEEELARFPNNDPSELVGDAAVQLVALRRELHKHNADHNEAIQATRWRIELLEQELERMREQLAERERTGVEHRRELLTKVDEMTGVIVFFDGYQAYLLQREQEREQEGHGPQFLDNETALRLLERRAA</sequence>
<keyword evidence="1" id="KW-0175">Coiled coil</keyword>
<evidence type="ECO:0000313" key="3">
    <source>
        <dbReference type="EMBL" id="MBB6050971.1"/>
    </source>
</evidence>
<evidence type="ECO:0000256" key="1">
    <source>
        <dbReference type="SAM" id="Coils"/>
    </source>
</evidence>
<protein>
    <submittedName>
        <fullName evidence="3">Uncharacterized protein</fullName>
    </submittedName>
</protein>
<keyword evidence="4" id="KW-1185">Reference proteome</keyword>
<dbReference type="Proteomes" id="UP000520814">
    <property type="component" value="Unassembled WGS sequence"/>
</dbReference>
<accession>A0A7W9W785</accession>
<reference evidence="3 4" key="1">
    <citation type="submission" date="2020-08" db="EMBL/GenBank/DDBJ databases">
        <title>Genomic Encyclopedia of Type Strains, Phase IV (KMG-IV): sequencing the most valuable type-strain genomes for metagenomic binning, comparative biology and taxonomic classification.</title>
        <authorList>
            <person name="Goeker M."/>
        </authorList>
    </citation>
    <scope>NUCLEOTIDE SEQUENCE [LARGE SCALE GENOMIC DNA]</scope>
    <source>
        <strain evidence="3 4">DSM 23562</strain>
    </source>
</reference>
<dbReference type="AlphaFoldDB" id="A0A7W9W785"/>
<gene>
    <name evidence="3" type="ORF">HNQ39_002762</name>
</gene>
<feature type="compositionally biased region" description="Pro residues" evidence="2">
    <location>
        <begin position="26"/>
        <end position="42"/>
    </location>
</feature>
<feature type="coiled-coil region" evidence="1">
    <location>
        <begin position="168"/>
        <end position="220"/>
    </location>
</feature>
<comment type="caution">
    <text evidence="3">The sequence shown here is derived from an EMBL/GenBank/DDBJ whole genome shotgun (WGS) entry which is preliminary data.</text>
</comment>
<proteinExistence type="predicted"/>
<evidence type="ECO:0000256" key="2">
    <source>
        <dbReference type="SAM" id="MobiDB-lite"/>
    </source>
</evidence>
<organism evidence="3 4">
    <name type="scientific">Armatimonas rosea</name>
    <dbReference type="NCBI Taxonomy" id="685828"/>
    <lineage>
        <taxon>Bacteria</taxon>
        <taxon>Bacillati</taxon>
        <taxon>Armatimonadota</taxon>
        <taxon>Armatimonadia</taxon>
        <taxon>Armatimonadales</taxon>
        <taxon>Armatimonadaceae</taxon>
        <taxon>Armatimonas</taxon>
    </lineage>
</organism>
<dbReference type="EMBL" id="JACHGW010000002">
    <property type="protein sequence ID" value="MBB6050971.1"/>
    <property type="molecule type" value="Genomic_DNA"/>
</dbReference>
<dbReference type="RefSeq" id="WP_184196907.1">
    <property type="nucleotide sequence ID" value="NZ_JACHGW010000002.1"/>
</dbReference>
<evidence type="ECO:0000313" key="4">
    <source>
        <dbReference type="Proteomes" id="UP000520814"/>
    </source>
</evidence>